<reference evidence="1" key="1">
    <citation type="journal article" date="2020" name="Stud. Mycol.">
        <title>101 Dothideomycetes genomes: a test case for predicting lifestyles and emergence of pathogens.</title>
        <authorList>
            <person name="Haridas S."/>
            <person name="Albert R."/>
            <person name="Binder M."/>
            <person name="Bloem J."/>
            <person name="Labutti K."/>
            <person name="Salamov A."/>
            <person name="Andreopoulos B."/>
            <person name="Baker S."/>
            <person name="Barry K."/>
            <person name="Bills G."/>
            <person name="Bluhm B."/>
            <person name="Cannon C."/>
            <person name="Castanera R."/>
            <person name="Culley D."/>
            <person name="Daum C."/>
            <person name="Ezra D."/>
            <person name="Gonzalez J."/>
            <person name="Henrissat B."/>
            <person name="Kuo A."/>
            <person name="Liang C."/>
            <person name="Lipzen A."/>
            <person name="Lutzoni F."/>
            <person name="Magnuson J."/>
            <person name="Mondo S."/>
            <person name="Nolan M."/>
            <person name="Ohm R."/>
            <person name="Pangilinan J."/>
            <person name="Park H.-J."/>
            <person name="Ramirez L."/>
            <person name="Alfaro M."/>
            <person name="Sun H."/>
            <person name="Tritt A."/>
            <person name="Yoshinaga Y."/>
            <person name="Zwiers L.-H."/>
            <person name="Turgeon B."/>
            <person name="Goodwin S."/>
            <person name="Spatafora J."/>
            <person name="Crous P."/>
            <person name="Grigoriev I."/>
        </authorList>
    </citation>
    <scope>NUCLEOTIDE SEQUENCE</scope>
    <source>
        <strain evidence="1">CBS 123094</strain>
    </source>
</reference>
<gene>
    <name evidence="1" type="ORF">P154DRAFT_538713</name>
</gene>
<name>A0A6A5W8Y1_9PLEO</name>
<protein>
    <submittedName>
        <fullName evidence="1">Uncharacterized protein</fullName>
    </submittedName>
</protein>
<dbReference type="OrthoDB" id="3801272at2759"/>
<dbReference type="EMBL" id="ML977637">
    <property type="protein sequence ID" value="KAF1995575.1"/>
    <property type="molecule type" value="Genomic_DNA"/>
</dbReference>
<keyword evidence="2" id="KW-1185">Reference proteome</keyword>
<dbReference type="Proteomes" id="UP000799779">
    <property type="component" value="Unassembled WGS sequence"/>
</dbReference>
<evidence type="ECO:0000313" key="2">
    <source>
        <dbReference type="Proteomes" id="UP000799779"/>
    </source>
</evidence>
<dbReference type="AlphaFoldDB" id="A0A6A5W8Y1"/>
<proteinExistence type="predicted"/>
<accession>A0A6A5W8Y1</accession>
<sequence>MAHSEFLRNMGQYRNTIKIKNGLLFPKEAALSGPITTAYIPGRITQRTSATVLDMDEYDNYYLEQLHWNEIYPPKPSPCKDEEMPKWVDVSQFEFNPQFIDLFDFDNTSGIAEITLPPWDLAGWYNVPDISIDCLNSHFVTQPPVVSLNVGTWIPQLYKPRARKLLHIVNVKNEGGIRTGELVSALKQASALAIEHWLYWAEKLRTAVDEVHWNQDIWVVEKAPKLLLSLDPYAVDVYAIAPSAHWLWWNWCIMCLMRKHNIMDNVNTEFFFYSRV</sequence>
<evidence type="ECO:0000313" key="1">
    <source>
        <dbReference type="EMBL" id="KAF1995575.1"/>
    </source>
</evidence>
<organism evidence="1 2">
    <name type="scientific">Amniculicola lignicola CBS 123094</name>
    <dbReference type="NCBI Taxonomy" id="1392246"/>
    <lineage>
        <taxon>Eukaryota</taxon>
        <taxon>Fungi</taxon>
        <taxon>Dikarya</taxon>
        <taxon>Ascomycota</taxon>
        <taxon>Pezizomycotina</taxon>
        <taxon>Dothideomycetes</taxon>
        <taxon>Pleosporomycetidae</taxon>
        <taxon>Pleosporales</taxon>
        <taxon>Amniculicolaceae</taxon>
        <taxon>Amniculicola</taxon>
    </lineage>
</organism>